<proteinExistence type="predicted"/>
<dbReference type="PANTHER" id="PTHR34717">
    <property type="entry name" value="EG:BACR7A4.20 PROTEIN"/>
    <property type="match status" value="1"/>
</dbReference>
<dbReference type="GeneID" id="108743404"/>
<feature type="transmembrane region" description="Helical" evidence="1">
    <location>
        <begin position="12"/>
        <end position="34"/>
    </location>
</feature>
<evidence type="ECO:0000256" key="1">
    <source>
        <dbReference type="SAM" id="Phobius"/>
    </source>
</evidence>
<keyword evidence="1" id="KW-1133">Transmembrane helix</keyword>
<dbReference type="RefSeq" id="XP_018334471.1">
    <property type="nucleotide sequence ID" value="XM_018478969.2"/>
</dbReference>
<keyword evidence="1" id="KW-0472">Membrane</keyword>
<dbReference type="STRING" id="224129.A0A1W4XEA8"/>
<gene>
    <name evidence="3" type="primary">LOC108743404</name>
</gene>
<organism evidence="2 3">
    <name type="scientific">Agrilus planipennis</name>
    <name type="common">Emerald ash borer</name>
    <name type="synonym">Agrilus marcopoli</name>
    <dbReference type="NCBI Taxonomy" id="224129"/>
    <lineage>
        <taxon>Eukaryota</taxon>
        <taxon>Metazoa</taxon>
        <taxon>Ecdysozoa</taxon>
        <taxon>Arthropoda</taxon>
        <taxon>Hexapoda</taxon>
        <taxon>Insecta</taxon>
        <taxon>Pterygota</taxon>
        <taxon>Neoptera</taxon>
        <taxon>Endopterygota</taxon>
        <taxon>Coleoptera</taxon>
        <taxon>Polyphaga</taxon>
        <taxon>Elateriformia</taxon>
        <taxon>Buprestoidea</taxon>
        <taxon>Buprestidae</taxon>
        <taxon>Agrilinae</taxon>
        <taxon>Agrilus</taxon>
    </lineage>
</organism>
<sequence>MIVLASLFLLKFIDLISALILISSVLVIVVLKYLNTVEKRPILGVYRLPARGYCLKVAIFFVVLHFRKIVRVIKGKCLGRLDYFQYEKPQKLSFHEQAIDAVYFNGNNKQGDVLIMGTARRQGGLINGFIYLKIENSEFGLLELPKQPDTCLYQDKEIQEFAVENIKIESVEPMKAWKLTYKGLMKKHNNPSETFSVEIDATWRSDLPFFDFDTDVDILSMAKAIALEKWNKDYFKILKEVHQTHYEQFGVMESTVKIDGKNYFSKFDTVRDHTFGNHRNWRYFHRYAMHFISVENGDRLMAVSICAPISFSTLDLGYFYSKSDNKIYPVNSSDFRLHQHGETGKIPVDYGFTVTAGGKNYVIQVKVKESPSFYIGEEHEAKIVEMFSNFKINGKNGWGVAEFQYYNFKK</sequence>
<dbReference type="OrthoDB" id="5798273at2759"/>
<accession>A0A1W4XEA8</accession>
<protein>
    <submittedName>
        <fullName evidence="3">Uncharacterized protein LOC108743404</fullName>
    </submittedName>
</protein>
<name>A0A1W4XEA8_AGRPL</name>
<reference evidence="3" key="1">
    <citation type="submission" date="2025-08" db="UniProtKB">
        <authorList>
            <consortium name="RefSeq"/>
        </authorList>
    </citation>
    <scope>IDENTIFICATION</scope>
    <source>
        <tissue evidence="3">Entire body</tissue>
    </source>
</reference>
<evidence type="ECO:0000313" key="3">
    <source>
        <dbReference type="RefSeq" id="XP_018334471.1"/>
    </source>
</evidence>
<dbReference type="Proteomes" id="UP000192223">
    <property type="component" value="Unplaced"/>
</dbReference>
<dbReference type="KEGG" id="apln:108743404"/>
<evidence type="ECO:0000313" key="2">
    <source>
        <dbReference type="Proteomes" id="UP000192223"/>
    </source>
</evidence>
<dbReference type="AlphaFoldDB" id="A0A1W4XEA8"/>
<dbReference type="PANTHER" id="PTHR34717:SF1">
    <property type="entry name" value="EG:BACR7A4.20 PROTEIN"/>
    <property type="match status" value="1"/>
</dbReference>
<feature type="transmembrane region" description="Helical" evidence="1">
    <location>
        <begin position="46"/>
        <end position="66"/>
    </location>
</feature>
<dbReference type="InParanoid" id="A0A1W4XEA8"/>
<keyword evidence="1" id="KW-0812">Transmembrane</keyword>
<keyword evidence="2" id="KW-1185">Reference proteome</keyword>